<evidence type="ECO:0000313" key="2">
    <source>
        <dbReference type="Proteomes" id="UP001651880"/>
    </source>
</evidence>
<dbReference type="EMBL" id="JAJEKE010000020">
    <property type="protein sequence ID" value="MCQ1531252.1"/>
    <property type="molecule type" value="Genomic_DNA"/>
</dbReference>
<accession>A0ABT1NIZ6</accession>
<dbReference type="InterPro" id="IPR009229">
    <property type="entry name" value="AgrD"/>
</dbReference>
<keyword evidence="2" id="KW-1185">Reference proteome</keyword>
<evidence type="ECO:0000313" key="1">
    <source>
        <dbReference type="EMBL" id="MCQ1531252.1"/>
    </source>
</evidence>
<reference evidence="1 2" key="1">
    <citation type="submission" date="2021-10" db="EMBL/GenBank/DDBJ databases">
        <title>Lutispora strain m25 sp. nov., a thermophilic, non-spore-forming bacterium isolated from a lab-scale methanogenic bioreactor digesting anaerobic sludge.</title>
        <authorList>
            <person name="El Houari A."/>
            <person name="Mcdonald J."/>
        </authorList>
    </citation>
    <scope>NUCLEOTIDE SEQUENCE [LARGE SCALE GENOMIC DNA]</scope>
    <source>
        <strain evidence="2">m25</strain>
    </source>
</reference>
<name>A0ABT1NIZ6_9FIRM</name>
<dbReference type="Proteomes" id="UP001651880">
    <property type="component" value="Unassembled WGS sequence"/>
</dbReference>
<sequence>MRKMLALLLAVLAIMAAQTSVALACVWGLLEEVETPEILVK</sequence>
<proteinExistence type="predicted"/>
<comment type="caution">
    <text evidence="1">The sequence shown here is derived from an EMBL/GenBank/DDBJ whole genome shotgun (WGS) entry which is preliminary data.</text>
</comment>
<gene>
    <name evidence="1" type="ORF">LJD61_17130</name>
</gene>
<dbReference type="PROSITE" id="PS51257">
    <property type="entry name" value="PROKAR_LIPOPROTEIN"/>
    <property type="match status" value="1"/>
</dbReference>
<organism evidence="1 2">
    <name type="scientific">Lutispora saccharofermentans</name>
    <dbReference type="NCBI Taxonomy" id="3024236"/>
    <lineage>
        <taxon>Bacteria</taxon>
        <taxon>Bacillati</taxon>
        <taxon>Bacillota</taxon>
        <taxon>Clostridia</taxon>
        <taxon>Lutisporales</taxon>
        <taxon>Lutisporaceae</taxon>
        <taxon>Lutispora</taxon>
    </lineage>
</organism>
<dbReference type="NCBIfam" id="TIGR04223">
    <property type="entry name" value="quorum_AgrD"/>
    <property type="match status" value="1"/>
</dbReference>
<protein>
    <submittedName>
        <fullName evidence="1">Cyclic lactone autoinducer peptide</fullName>
    </submittedName>
</protein>
<dbReference type="RefSeq" id="WP_255228780.1">
    <property type="nucleotide sequence ID" value="NZ_JAJEKE010000020.1"/>
</dbReference>